<proteinExistence type="predicted"/>
<evidence type="ECO:0000313" key="4">
    <source>
        <dbReference type="Proteomes" id="UP000305948"/>
    </source>
</evidence>
<feature type="coiled-coil region" evidence="1">
    <location>
        <begin position="115"/>
        <end position="146"/>
    </location>
</feature>
<keyword evidence="1" id="KW-0175">Coiled coil</keyword>
<protein>
    <submittedName>
        <fullName evidence="3">Uncharacterized protein</fullName>
    </submittedName>
</protein>
<evidence type="ECO:0000256" key="2">
    <source>
        <dbReference type="SAM" id="MobiDB-lite"/>
    </source>
</evidence>
<dbReference type="AlphaFoldDB" id="A0A5C3MT65"/>
<organism evidence="3 4">
    <name type="scientific">Heliocybe sulcata</name>
    <dbReference type="NCBI Taxonomy" id="5364"/>
    <lineage>
        <taxon>Eukaryota</taxon>
        <taxon>Fungi</taxon>
        <taxon>Dikarya</taxon>
        <taxon>Basidiomycota</taxon>
        <taxon>Agaricomycotina</taxon>
        <taxon>Agaricomycetes</taxon>
        <taxon>Gloeophyllales</taxon>
        <taxon>Gloeophyllaceae</taxon>
        <taxon>Heliocybe</taxon>
    </lineage>
</organism>
<sequence>MASNETPPLDLSDIMHPLSPSPAPVPPEITTEPPAEPPPTTEVEMEPSSSRNPSPEPVDEGEFQALKERIKKLGLLATDAADLSPRENELARIAIRLTSVEPPNPSQIVRQAETIAQLIRQRDFLIRQAEEARARWDAEREGWNRKAEALIAQHARNAPSTYRDEVSAAVSSGCPHYADGRVSLPMV</sequence>
<feature type="region of interest" description="Disordered" evidence="2">
    <location>
        <begin position="1"/>
        <end position="62"/>
    </location>
</feature>
<dbReference type="OrthoDB" id="2143914at2759"/>
<reference evidence="3 4" key="1">
    <citation type="journal article" date="2019" name="Nat. Ecol. Evol.">
        <title>Megaphylogeny resolves global patterns of mushroom evolution.</title>
        <authorList>
            <person name="Varga T."/>
            <person name="Krizsan K."/>
            <person name="Foldi C."/>
            <person name="Dima B."/>
            <person name="Sanchez-Garcia M."/>
            <person name="Sanchez-Ramirez S."/>
            <person name="Szollosi G.J."/>
            <person name="Szarkandi J.G."/>
            <person name="Papp V."/>
            <person name="Albert L."/>
            <person name="Andreopoulos W."/>
            <person name="Angelini C."/>
            <person name="Antonin V."/>
            <person name="Barry K.W."/>
            <person name="Bougher N.L."/>
            <person name="Buchanan P."/>
            <person name="Buyck B."/>
            <person name="Bense V."/>
            <person name="Catcheside P."/>
            <person name="Chovatia M."/>
            <person name="Cooper J."/>
            <person name="Damon W."/>
            <person name="Desjardin D."/>
            <person name="Finy P."/>
            <person name="Geml J."/>
            <person name="Haridas S."/>
            <person name="Hughes K."/>
            <person name="Justo A."/>
            <person name="Karasinski D."/>
            <person name="Kautmanova I."/>
            <person name="Kiss B."/>
            <person name="Kocsube S."/>
            <person name="Kotiranta H."/>
            <person name="LaButti K.M."/>
            <person name="Lechner B.E."/>
            <person name="Liimatainen K."/>
            <person name="Lipzen A."/>
            <person name="Lukacs Z."/>
            <person name="Mihaltcheva S."/>
            <person name="Morgado L.N."/>
            <person name="Niskanen T."/>
            <person name="Noordeloos M.E."/>
            <person name="Ohm R.A."/>
            <person name="Ortiz-Santana B."/>
            <person name="Ovrebo C."/>
            <person name="Racz N."/>
            <person name="Riley R."/>
            <person name="Savchenko A."/>
            <person name="Shiryaev A."/>
            <person name="Soop K."/>
            <person name="Spirin V."/>
            <person name="Szebenyi C."/>
            <person name="Tomsovsky M."/>
            <person name="Tulloss R.E."/>
            <person name="Uehling J."/>
            <person name="Grigoriev I.V."/>
            <person name="Vagvolgyi C."/>
            <person name="Papp T."/>
            <person name="Martin F.M."/>
            <person name="Miettinen O."/>
            <person name="Hibbett D.S."/>
            <person name="Nagy L.G."/>
        </authorList>
    </citation>
    <scope>NUCLEOTIDE SEQUENCE [LARGE SCALE GENOMIC DNA]</scope>
    <source>
        <strain evidence="3 4">OMC1185</strain>
    </source>
</reference>
<evidence type="ECO:0000256" key="1">
    <source>
        <dbReference type="SAM" id="Coils"/>
    </source>
</evidence>
<dbReference type="Proteomes" id="UP000305948">
    <property type="component" value="Unassembled WGS sequence"/>
</dbReference>
<dbReference type="EMBL" id="ML213526">
    <property type="protein sequence ID" value="TFK46968.1"/>
    <property type="molecule type" value="Genomic_DNA"/>
</dbReference>
<keyword evidence="4" id="KW-1185">Reference proteome</keyword>
<evidence type="ECO:0000313" key="3">
    <source>
        <dbReference type="EMBL" id="TFK46968.1"/>
    </source>
</evidence>
<gene>
    <name evidence="3" type="ORF">OE88DRAFT_843394</name>
</gene>
<name>A0A5C3MT65_9AGAM</name>
<accession>A0A5C3MT65</accession>